<dbReference type="RefSeq" id="WP_095959211.1">
    <property type="nucleotide sequence ID" value="NZ_CP022203.1"/>
</dbReference>
<dbReference type="SUPFAM" id="SSF50939">
    <property type="entry name" value="Sialidases"/>
    <property type="match status" value="2"/>
</dbReference>
<evidence type="ECO:0008006" key="3">
    <source>
        <dbReference type="Google" id="ProtNLM"/>
    </source>
</evidence>
<proteinExistence type="predicted"/>
<dbReference type="InterPro" id="IPR015943">
    <property type="entry name" value="WD40/YVTN_repeat-like_dom_sf"/>
</dbReference>
<reference evidence="1 2" key="1">
    <citation type="submission" date="2017-06" db="EMBL/GenBank/DDBJ databases">
        <title>Sequencing and comparative analysis of myxobacterial genomes.</title>
        <authorList>
            <person name="Rupp O."/>
            <person name="Goesmann A."/>
            <person name="Sogaard-Andersen L."/>
        </authorList>
    </citation>
    <scope>NUCLEOTIDE SEQUENCE [LARGE SCALE GENOMIC DNA]</scope>
    <source>
        <strain evidence="1 2">DSM 14697</strain>
    </source>
</reference>
<protein>
    <recommendedName>
        <fullName evidence="3">Exo-alpha-sialidase</fullName>
    </recommendedName>
</protein>
<dbReference type="Proteomes" id="UP000217343">
    <property type="component" value="Chromosome"/>
</dbReference>
<sequence length="446" mass="48536">MVSLTDLTSRRRWGWLLGALLVSWSAAAQVPKTRFEESFGPALNLSGTPTFNFEFQTAVSGSNVYVVWSDTSSVDVTHVYLRRSDDQGRSFEPPQRLSSGVTPAYLPTVVAEGSKVYVAWREQGIRFRASHDNGETFEPAQLLAPHGLSPRLAAENSDVYVTWTVPTGTRTANQHLRASHDKGLSFGPAVMMDDGHGVGVTELVASNNRVYLVGDDVGVDDRPDVYVRSSPHEGVAFLPRLNLSAERGPSQPSLLARIAVKDQKVHVVWEECDDLFPTACAILYRRSTDRAASFGPIQNLSEGRGLALAPDLELSGQHVFVAWQDNRAGHFDIVLRVSSDHGGTFSATRNLSNTPGDSGAVSLAAANAILRVVWEDTTSGATDIYYRASGDLGASFTPIQNLSNSPTRSTAPRIITSNSGTFGYVGWLEDLSFENTDVFFRRAEAR</sequence>
<dbReference type="Gene3D" id="2.130.10.10">
    <property type="entry name" value="YVTN repeat-like/Quinoprotein amine dehydrogenase"/>
    <property type="match status" value="1"/>
</dbReference>
<dbReference type="EMBL" id="CP022203">
    <property type="protein sequence ID" value="ATB48298.1"/>
    <property type="molecule type" value="Genomic_DNA"/>
</dbReference>
<dbReference type="AlphaFoldDB" id="A0A250JXA5"/>
<name>A0A250JXA5_9BACT</name>
<dbReference type="CDD" id="cd15482">
    <property type="entry name" value="Sialidase_non-viral"/>
    <property type="match status" value="1"/>
</dbReference>
<organism evidence="1 2">
    <name type="scientific">Corallococcus macrosporus DSM 14697</name>
    <dbReference type="NCBI Taxonomy" id="1189310"/>
    <lineage>
        <taxon>Bacteria</taxon>
        <taxon>Pseudomonadati</taxon>
        <taxon>Myxococcota</taxon>
        <taxon>Myxococcia</taxon>
        <taxon>Myxococcales</taxon>
        <taxon>Cystobacterineae</taxon>
        <taxon>Myxococcaceae</taxon>
        <taxon>Corallococcus</taxon>
    </lineage>
</organism>
<gene>
    <name evidence="1" type="ORF">MYMAC_003924</name>
</gene>
<evidence type="ECO:0000313" key="2">
    <source>
        <dbReference type="Proteomes" id="UP000217343"/>
    </source>
</evidence>
<dbReference type="InterPro" id="IPR036278">
    <property type="entry name" value="Sialidase_sf"/>
</dbReference>
<dbReference type="OrthoDB" id="5522125at2"/>
<dbReference type="KEGG" id="mmas:MYMAC_003924"/>
<keyword evidence="2" id="KW-1185">Reference proteome</keyword>
<accession>A0A250JXA5</accession>
<evidence type="ECO:0000313" key="1">
    <source>
        <dbReference type="EMBL" id="ATB48298.1"/>
    </source>
</evidence>